<evidence type="ECO:0000313" key="6">
    <source>
        <dbReference type="Proteomes" id="UP000183868"/>
    </source>
</evidence>
<dbReference type="PaxDb" id="880073-Calab_2478"/>
<evidence type="ECO:0000313" key="4">
    <source>
        <dbReference type="EMBL" id="EHO42088.1"/>
    </source>
</evidence>
<evidence type="ECO:0000256" key="1">
    <source>
        <dbReference type="SAM" id="MobiDB-lite"/>
    </source>
</evidence>
<dbReference type="Proteomes" id="UP000183868">
    <property type="component" value="Chromosome"/>
</dbReference>
<sequence length="617" mass="69911" precursor="true">MRKMFKNKRLSSAIIIVLSILFWGNQQLFSQDIQIRSYVSKNKVGINENFTYSIEVSGKSTSLPDPVAPDFKDFYVLSGPNTSTSIQFVNGRMSATKVHTYYLQPKKKGQLNIPPATVKRKGKTIKSNAITITVVDQPQTAQKPSRQRKAPKKTTDRDLLGQSIYLKTEVSKRKAYVGEQIVVAYKLYFRVNVSGYDFKKLPSNPGFWTEEFEMPGQPIISSEIVNGLNYNVATIRKIAIFPTQSGELTLEPISVMVEARVQRRSRSIFDSFFDDPFGRVVQKTLSSKPIKIKVMELPQEGRPADFNGAVGRYNLDVKIDKTDVKTNDAVSLKVTIAGEGNIKMVNVPDVIVPPDIEKYDPKIKTELDNVGARIRGKKKAEIILIPRVPGDFLIKPLTFSYFDPQTGKYVTLRSKAIPLHVSGQRGVAMSQPLGGGASLDQRYVDLIGRDIRFIKEFSQFQPVGYKIYRSFKFWGLIGFGFIFLIVFVLVNDYQARISGDERLVRSRKAGRMAAKQLSKARDLLKSGEYDQFYRAVSNALQGFVRDKLNIDLSDFSTPTVRKHLNERKIDPAVVDEYIAVLEEADFRQFANIPDSPEERQKFYDRAKKVLTSLEKWI</sequence>
<proteinExistence type="predicted"/>
<feature type="region of interest" description="Disordered" evidence="1">
    <location>
        <begin position="137"/>
        <end position="156"/>
    </location>
</feature>
<dbReference type="KEGG" id="caby:Cabys_1292"/>
<dbReference type="PANTHER" id="PTHR40940">
    <property type="entry name" value="PROTEIN BATD-RELATED"/>
    <property type="match status" value="1"/>
</dbReference>
<dbReference type="STRING" id="880073.Cabys_1292"/>
<feature type="transmembrane region" description="Helical" evidence="2">
    <location>
        <begin position="471"/>
        <end position="490"/>
    </location>
</feature>
<dbReference type="OrthoDB" id="2079210at2"/>
<dbReference type="EMBL" id="CP018099">
    <property type="protein sequence ID" value="APF18041.1"/>
    <property type="molecule type" value="Genomic_DNA"/>
</dbReference>
<organism evidence="4 5">
    <name type="scientific">Caldithrix abyssi DSM 13497</name>
    <dbReference type="NCBI Taxonomy" id="880073"/>
    <lineage>
        <taxon>Bacteria</taxon>
        <taxon>Pseudomonadati</taxon>
        <taxon>Calditrichota</taxon>
        <taxon>Calditrichia</taxon>
        <taxon>Calditrichales</taxon>
        <taxon>Calditrichaceae</taxon>
        <taxon>Caldithrix</taxon>
    </lineage>
</organism>
<reference evidence="3 6" key="2">
    <citation type="submission" date="2016-11" db="EMBL/GenBank/DDBJ databases">
        <title>Genomic analysis of Caldithrix abyssi and proposal of a novel bacterial phylum Caldithrichaeota.</title>
        <authorList>
            <person name="Kublanov I."/>
            <person name="Sigalova O."/>
            <person name="Gavrilov S."/>
            <person name="Lebedinsky A."/>
            <person name="Ivanova N."/>
            <person name="Daum C."/>
            <person name="Reddy T."/>
            <person name="Klenk H.P."/>
            <person name="Goker M."/>
            <person name="Reva O."/>
            <person name="Miroshnichenko M."/>
            <person name="Kyprides N."/>
            <person name="Woyke T."/>
            <person name="Gelfand M."/>
        </authorList>
    </citation>
    <scope>NUCLEOTIDE SEQUENCE [LARGE SCALE GENOMIC DNA]</scope>
    <source>
        <strain evidence="3 6">LF13</strain>
    </source>
</reference>
<keyword evidence="2" id="KW-0812">Transmembrane</keyword>
<evidence type="ECO:0000313" key="3">
    <source>
        <dbReference type="EMBL" id="APF18041.1"/>
    </source>
</evidence>
<accession>H1XZ17</accession>
<keyword evidence="2" id="KW-0472">Membrane</keyword>
<gene>
    <name evidence="3" type="ORF">Cabys_1292</name>
    <name evidence="4" type="ORF">Calab_2478</name>
</gene>
<reference evidence="4 5" key="1">
    <citation type="submission" date="2011-09" db="EMBL/GenBank/DDBJ databases">
        <title>The permanent draft genome of Caldithrix abyssi DSM 13497.</title>
        <authorList>
            <consortium name="US DOE Joint Genome Institute (JGI-PGF)"/>
            <person name="Lucas S."/>
            <person name="Han J."/>
            <person name="Lapidus A."/>
            <person name="Bruce D."/>
            <person name="Goodwin L."/>
            <person name="Pitluck S."/>
            <person name="Peters L."/>
            <person name="Kyrpides N."/>
            <person name="Mavromatis K."/>
            <person name="Ivanova N."/>
            <person name="Mikhailova N."/>
            <person name="Chertkov O."/>
            <person name="Detter J.C."/>
            <person name="Tapia R."/>
            <person name="Han C."/>
            <person name="Land M."/>
            <person name="Hauser L."/>
            <person name="Markowitz V."/>
            <person name="Cheng J.-F."/>
            <person name="Hugenholtz P."/>
            <person name="Woyke T."/>
            <person name="Wu D."/>
            <person name="Spring S."/>
            <person name="Brambilla E."/>
            <person name="Klenk H.-P."/>
            <person name="Eisen J.A."/>
        </authorList>
    </citation>
    <scope>NUCLEOTIDE SEQUENCE [LARGE SCALE GENOMIC DNA]</scope>
    <source>
        <strain evidence="4 5">DSM 13497</strain>
    </source>
</reference>
<dbReference type="eggNOG" id="COG0457">
    <property type="taxonomic scope" value="Bacteria"/>
</dbReference>
<dbReference type="HOGENOM" id="CLU_016843_1_0_0"/>
<keyword evidence="2" id="KW-1133">Transmembrane helix</keyword>
<keyword evidence="5" id="KW-1185">Reference proteome</keyword>
<dbReference type="Proteomes" id="UP000004671">
    <property type="component" value="Chromosome"/>
</dbReference>
<name>H1XZ17_CALAY</name>
<dbReference type="InterPro" id="IPR025738">
    <property type="entry name" value="BatD"/>
</dbReference>
<dbReference type="PANTHER" id="PTHR40940:SF2">
    <property type="entry name" value="BATD"/>
    <property type="match status" value="1"/>
</dbReference>
<dbReference type="RefSeq" id="WP_006929317.1">
    <property type="nucleotide sequence ID" value="NZ_CM001402.1"/>
</dbReference>
<dbReference type="AlphaFoldDB" id="H1XZ17"/>
<evidence type="ECO:0000256" key="2">
    <source>
        <dbReference type="SAM" id="Phobius"/>
    </source>
</evidence>
<dbReference type="EMBL" id="CM001402">
    <property type="protein sequence ID" value="EHO42088.1"/>
    <property type="molecule type" value="Genomic_DNA"/>
</dbReference>
<protein>
    <submittedName>
        <fullName evidence="3">Oxygen tolerance</fullName>
    </submittedName>
</protein>
<evidence type="ECO:0000313" key="5">
    <source>
        <dbReference type="Proteomes" id="UP000004671"/>
    </source>
</evidence>
<dbReference type="Pfam" id="PF13584">
    <property type="entry name" value="BatD"/>
    <property type="match status" value="2"/>
</dbReference>